<keyword evidence="3" id="KW-1185">Reference proteome</keyword>
<sequence>MSGDSNHDLLATIDFARTISTNEDREEFFLHPHLVTSYSRPLGALVNGSMLEAKERCALLDDTTPATFVRFGQYIYTGDYLAADYVVVLDSASIERDRDNGNGKPTEDAQVTGSSDPTLCQPTPSTDRVACQPAAMVDLSEMGCWGTFSKTSSRPKKGYKRGTSIGLDPGDAPEPEIAGNSTQRCDAAVHASPRKKHETIWQSFVETRYGSADRTYTSKARANTESCEEYTDVFLSHAHLYTFADRYDVEGLRELALYKLHQTLVKFTLFNERIGDVSELLCYAYDNTPERLGCQERLRDLVLRYVACHIERAHKDPTLVMAMKRENSISVDLIDCLVQRLE</sequence>
<dbReference type="PANTHER" id="PTHR47843:SF5">
    <property type="entry name" value="BTB_POZ DOMAIN PROTEIN"/>
    <property type="match status" value="1"/>
</dbReference>
<accession>A0ABR0L915</accession>
<feature type="region of interest" description="Disordered" evidence="1">
    <location>
        <begin position="96"/>
        <end position="126"/>
    </location>
</feature>
<dbReference type="EMBL" id="JAVRRR010000163">
    <property type="protein sequence ID" value="KAK5145272.1"/>
    <property type="molecule type" value="Genomic_DNA"/>
</dbReference>
<evidence type="ECO:0008006" key="4">
    <source>
        <dbReference type="Google" id="ProtNLM"/>
    </source>
</evidence>
<protein>
    <recommendedName>
        <fullName evidence="4">BTB domain-containing protein</fullName>
    </recommendedName>
</protein>
<dbReference type="PANTHER" id="PTHR47843">
    <property type="entry name" value="BTB DOMAIN-CONTAINING PROTEIN-RELATED"/>
    <property type="match status" value="1"/>
</dbReference>
<name>A0ABR0L915_9PEZI</name>
<evidence type="ECO:0000313" key="3">
    <source>
        <dbReference type="Proteomes" id="UP001308179"/>
    </source>
</evidence>
<evidence type="ECO:0000256" key="1">
    <source>
        <dbReference type="SAM" id="MobiDB-lite"/>
    </source>
</evidence>
<organism evidence="2 3">
    <name type="scientific">Rachicladosporium monterosium</name>
    <dbReference type="NCBI Taxonomy" id="1507873"/>
    <lineage>
        <taxon>Eukaryota</taxon>
        <taxon>Fungi</taxon>
        <taxon>Dikarya</taxon>
        <taxon>Ascomycota</taxon>
        <taxon>Pezizomycotina</taxon>
        <taxon>Dothideomycetes</taxon>
        <taxon>Dothideomycetidae</taxon>
        <taxon>Cladosporiales</taxon>
        <taxon>Cladosporiaceae</taxon>
        <taxon>Rachicladosporium</taxon>
    </lineage>
</organism>
<proteinExistence type="predicted"/>
<evidence type="ECO:0000313" key="2">
    <source>
        <dbReference type="EMBL" id="KAK5145272.1"/>
    </source>
</evidence>
<feature type="compositionally biased region" description="Basic and acidic residues" evidence="1">
    <location>
        <begin position="96"/>
        <end position="107"/>
    </location>
</feature>
<gene>
    <name evidence="2" type="ORF">LTR32_002953</name>
</gene>
<reference evidence="2 3" key="1">
    <citation type="submission" date="2023-08" db="EMBL/GenBank/DDBJ databases">
        <title>Black Yeasts Isolated from many extreme environments.</title>
        <authorList>
            <person name="Coleine C."/>
            <person name="Stajich J.E."/>
            <person name="Selbmann L."/>
        </authorList>
    </citation>
    <scope>NUCLEOTIDE SEQUENCE [LARGE SCALE GENOMIC DNA]</scope>
    <source>
        <strain evidence="2 3">CCFEE 5386</strain>
    </source>
</reference>
<feature type="compositionally biased region" description="Polar residues" evidence="1">
    <location>
        <begin position="109"/>
        <end position="126"/>
    </location>
</feature>
<comment type="caution">
    <text evidence="2">The sequence shown here is derived from an EMBL/GenBank/DDBJ whole genome shotgun (WGS) entry which is preliminary data.</text>
</comment>
<dbReference type="Proteomes" id="UP001308179">
    <property type="component" value="Unassembled WGS sequence"/>
</dbReference>